<comment type="caution">
    <text evidence="2">The sequence shown here is derived from an EMBL/GenBank/DDBJ whole genome shotgun (WGS) entry which is preliminary data.</text>
</comment>
<evidence type="ECO:0000256" key="1">
    <source>
        <dbReference type="SAM" id="MobiDB-lite"/>
    </source>
</evidence>
<feature type="region of interest" description="Disordered" evidence="1">
    <location>
        <begin position="55"/>
        <end position="90"/>
    </location>
</feature>
<protein>
    <submittedName>
        <fullName evidence="2">Uncharacterized protein</fullName>
    </submittedName>
</protein>
<reference evidence="3" key="1">
    <citation type="journal article" date="2017" name="Plant J.">
        <title>The pomegranate (Punica granatum L.) genome and the genomics of punicalagin biosynthesis.</title>
        <authorList>
            <person name="Qin G."/>
            <person name="Xu C."/>
            <person name="Ming R."/>
            <person name="Tang H."/>
            <person name="Guyot R."/>
            <person name="Kramer E.M."/>
            <person name="Hu Y."/>
            <person name="Yi X."/>
            <person name="Qi Y."/>
            <person name="Xu X."/>
            <person name="Gao Z."/>
            <person name="Pan H."/>
            <person name="Jian J."/>
            <person name="Tian Y."/>
            <person name="Yue Z."/>
            <person name="Xu Y."/>
        </authorList>
    </citation>
    <scope>NUCLEOTIDE SEQUENCE [LARGE SCALE GENOMIC DNA]</scope>
    <source>
        <strain evidence="3">cv. Dabenzi</strain>
    </source>
</reference>
<evidence type="ECO:0000313" key="3">
    <source>
        <dbReference type="Proteomes" id="UP000197138"/>
    </source>
</evidence>
<name>A0A218XFF1_PUNGR</name>
<gene>
    <name evidence="2" type="ORF">CDL15_Pgr011754</name>
</gene>
<proteinExistence type="predicted"/>
<dbReference type="AlphaFoldDB" id="A0A218XFF1"/>
<dbReference type="Proteomes" id="UP000197138">
    <property type="component" value="Unassembled WGS sequence"/>
</dbReference>
<organism evidence="2 3">
    <name type="scientific">Punica granatum</name>
    <name type="common">Pomegranate</name>
    <dbReference type="NCBI Taxonomy" id="22663"/>
    <lineage>
        <taxon>Eukaryota</taxon>
        <taxon>Viridiplantae</taxon>
        <taxon>Streptophyta</taxon>
        <taxon>Embryophyta</taxon>
        <taxon>Tracheophyta</taxon>
        <taxon>Spermatophyta</taxon>
        <taxon>Magnoliopsida</taxon>
        <taxon>eudicotyledons</taxon>
        <taxon>Gunneridae</taxon>
        <taxon>Pentapetalae</taxon>
        <taxon>rosids</taxon>
        <taxon>malvids</taxon>
        <taxon>Myrtales</taxon>
        <taxon>Lythraceae</taxon>
        <taxon>Punica</taxon>
    </lineage>
</organism>
<feature type="compositionally biased region" description="Basic and acidic residues" evidence="1">
    <location>
        <begin position="1"/>
        <end position="25"/>
    </location>
</feature>
<evidence type="ECO:0000313" key="2">
    <source>
        <dbReference type="EMBL" id="OWM83072.1"/>
    </source>
</evidence>
<feature type="compositionally biased region" description="Basic and acidic residues" evidence="1">
    <location>
        <begin position="69"/>
        <end position="90"/>
    </location>
</feature>
<sequence>MAKGGAAREESAQRKDSNQRKDSYKRMARGSDYQLLGFWKRGREKETLARCLRELERESESETEVTEGFTKHSLRESEARPESKESDSFEDNRVYEISEVGNREMNFTPFFFK</sequence>
<dbReference type="EMBL" id="MTKT01001935">
    <property type="protein sequence ID" value="OWM83072.1"/>
    <property type="molecule type" value="Genomic_DNA"/>
</dbReference>
<accession>A0A218XFF1</accession>
<feature type="region of interest" description="Disordered" evidence="1">
    <location>
        <begin position="1"/>
        <end position="28"/>
    </location>
</feature>